<comment type="caution">
    <text evidence="2">The sequence shown here is derived from an EMBL/GenBank/DDBJ whole genome shotgun (WGS) entry which is preliminary data.</text>
</comment>
<accession>A0ABS3PYQ7</accession>
<dbReference type="EMBL" id="JAGDYP010000006">
    <property type="protein sequence ID" value="MBO1884469.1"/>
    <property type="molecule type" value="Genomic_DNA"/>
</dbReference>
<reference evidence="2 3" key="1">
    <citation type="submission" date="2021-03" db="EMBL/GenBank/DDBJ databases">
        <title>Isolation and description of Capnocytophaga bilenii sp. nov., a novel Capnocytophaga species, isolated from a gingivitis subject.</title>
        <authorList>
            <person name="Antezack A."/>
            <person name="Monnet-Corti V."/>
            <person name="La Scola B."/>
        </authorList>
    </citation>
    <scope>NUCLEOTIDE SEQUENCE [LARGE SCALE GENOMIC DNA]</scope>
    <source>
        <strain evidence="2 3">Marseille-Q4570</strain>
    </source>
</reference>
<organism evidence="2 3">
    <name type="scientific">Capnocytophaga bilenii</name>
    <dbReference type="NCBI Taxonomy" id="2819369"/>
    <lineage>
        <taxon>Bacteria</taxon>
        <taxon>Pseudomonadati</taxon>
        <taxon>Bacteroidota</taxon>
        <taxon>Flavobacteriia</taxon>
        <taxon>Flavobacteriales</taxon>
        <taxon>Flavobacteriaceae</taxon>
        <taxon>Capnocytophaga</taxon>
    </lineage>
</organism>
<dbReference type="RefSeq" id="WP_208058955.1">
    <property type="nucleotide sequence ID" value="NZ_JAGDYP010000006.1"/>
</dbReference>
<sequence length="115" mass="13612">MNNTDLDKEFKAHIHPRVFWDCRFEELDIEKDKIFIIGRVLMRGTDKEIRFIEDNFSLQEIKEAVERSTEVDDICVNYYTKLYLYESRRKQSSRSTSKEIAPLAQACSLCPIQNS</sequence>
<protein>
    <recommendedName>
        <fullName evidence="1">DUF6922 domain-containing protein</fullName>
    </recommendedName>
</protein>
<name>A0ABS3PYQ7_9FLAO</name>
<dbReference type="Proteomes" id="UP000681610">
    <property type="component" value="Unassembled WGS sequence"/>
</dbReference>
<evidence type="ECO:0000313" key="3">
    <source>
        <dbReference type="Proteomes" id="UP000681610"/>
    </source>
</evidence>
<gene>
    <name evidence="2" type="ORF">J4N46_08580</name>
</gene>
<dbReference type="InterPro" id="IPR053830">
    <property type="entry name" value="DUF6922"/>
</dbReference>
<evidence type="ECO:0000313" key="2">
    <source>
        <dbReference type="EMBL" id="MBO1884469.1"/>
    </source>
</evidence>
<proteinExistence type="predicted"/>
<evidence type="ECO:0000259" key="1">
    <source>
        <dbReference type="Pfam" id="PF21956"/>
    </source>
</evidence>
<keyword evidence="3" id="KW-1185">Reference proteome</keyword>
<feature type="domain" description="DUF6922" evidence="1">
    <location>
        <begin position="14"/>
        <end position="65"/>
    </location>
</feature>
<dbReference type="Pfam" id="PF21956">
    <property type="entry name" value="DUF6922"/>
    <property type="match status" value="1"/>
</dbReference>